<feature type="region of interest" description="Disordered" evidence="8">
    <location>
        <begin position="170"/>
        <end position="198"/>
    </location>
</feature>
<dbReference type="PROSITE" id="PS50157">
    <property type="entry name" value="ZINC_FINGER_C2H2_2"/>
    <property type="match status" value="4"/>
</dbReference>
<keyword evidence="11" id="KW-1185">Reference proteome</keyword>
<dbReference type="SUPFAM" id="SSF57667">
    <property type="entry name" value="beta-beta-alpha zinc fingers"/>
    <property type="match status" value="2"/>
</dbReference>
<evidence type="ECO:0000256" key="7">
    <source>
        <dbReference type="PROSITE-ProRule" id="PRU00042"/>
    </source>
</evidence>
<evidence type="ECO:0000313" key="11">
    <source>
        <dbReference type="Proteomes" id="UP000596742"/>
    </source>
</evidence>
<evidence type="ECO:0000256" key="4">
    <source>
        <dbReference type="ARBA" id="ARBA00022771"/>
    </source>
</evidence>
<comment type="subcellular location">
    <subcellularLocation>
        <location evidence="1">Nucleus</location>
    </subcellularLocation>
</comment>
<keyword evidence="4 7" id="KW-0863">Zinc-finger</keyword>
<feature type="region of interest" description="Disordered" evidence="8">
    <location>
        <begin position="428"/>
        <end position="451"/>
    </location>
</feature>
<keyword evidence="3" id="KW-0677">Repeat</keyword>
<organism evidence="10 11">
    <name type="scientific">Mytilus galloprovincialis</name>
    <name type="common">Mediterranean mussel</name>
    <dbReference type="NCBI Taxonomy" id="29158"/>
    <lineage>
        <taxon>Eukaryota</taxon>
        <taxon>Metazoa</taxon>
        <taxon>Spiralia</taxon>
        <taxon>Lophotrochozoa</taxon>
        <taxon>Mollusca</taxon>
        <taxon>Bivalvia</taxon>
        <taxon>Autobranchia</taxon>
        <taxon>Pteriomorphia</taxon>
        <taxon>Mytilida</taxon>
        <taxon>Mytiloidea</taxon>
        <taxon>Mytilidae</taxon>
        <taxon>Mytilinae</taxon>
        <taxon>Mytilus</taxon>
    </lineage>
</organism>
<dbReference type="SMART" id="SM00355">
    <property type="entry name" value="ZnF_C2H2"/>
    <property type="match status" value="4"/>
</dbReference>
<dbReference type="PROSITE" id="PS00028">
    <property type="entry name" value="ZINC_FINGER_C2H2_1"/>
    <property type="match status" value="4"/>
</dbReference>
<evidence type="ECO:0000256" key="5">
    <source>
        <dbReference type="ARBA" id="ARBA00022833"/>
    </source>
</evidence>
<dbReference type="GO" id="GO:0008270">
    <property type="term" value="F:zinc ion binding"/>
    <property type="evidence" value="ECO:0007669"/>
    <property type="project" value="UniProtKB-KW"/>
</dbReference>
<dbReference type="InterPro" id="IPR036236">
    <property type="entry name" value="Znf_C2H2_sf"/>
</dbReference>
<dbReference type="OrthoDB" id="6038750at2759"/>
<comment type="caution">
    <text evidence="10">The sequence shown here is derived from an EMBL/GenBank/DDBJ whole genome shotgun (WGS) entry which is preliminary data.</text>
</comment>
<feature type="domain" description="C2H2-type" evidence="9">
    <location>
        <begin position="380"/>
        <end position="409"/>
    </location>
</feature>
<gene>
    <name evidence="10" type="ORF">MGAL_10B056847</name>
</gene>
<keyword evidence="5" id="KW-0862">Zinc</keyword>
<dbReference type="Proteomes" id="UP000596742">
    <property type="component" value="Unassembled WGS sequence"/>
</dbReference>
<evidence type="ECO:0000256" key="1">
    <source>
        <dbReference type="ARBA" id="ARBA00004123"/>
    </source>
</evidence>
<feature type="domain" description="C2H2-type" evidence="9">
    <location>
        <begin position="324"/>
        <end position="351"/>
    </location>
</feature>
<accession>A0A8B6FUV1</accession>
<sequence length="522" mass="60594">MMADRIDVVRIKKEPVDSDIPVPPDLMNQKLTEAFKQNGINSIIKTNSNKGKQDSVKRKDGEMYLVNEGRDLSGKDESNTSLSDDNYLPCKVPKANEQNLNKSVDNGTSEVKNSVLKTILSNEPNFDKLSKDDCDKTNNSEQNNAEFEPYLYNDSEVFGHKIPNRIEPKKKIIHKKSLSSRGKKKKTNTSSKKELTTVKSTEKILKENEIKKEPITLHEDKDIGEEKKELDRLIKDEVMAGLIKTELAPPEPFDFSQVPDLPELATTHSEANQYMKSYMHSEVRIHFRGEHGGEMYNCQYCDREFLRYSNKMRHERIHLGIRPHECDVCGEKFFQRTELRDHKYKHEGIFPFPCDLCEKQFRKRSQFNMHRKIHTGEGIVECVPCNKKFNYKSSYTKHCESERHHKQEAIFNGTVIKKNNIASKKKMKSKKKWIRDDTESEDNTDEIEDESIDEEYMYNENYENSNADEKNYDSHVDETNFKNIDKGDDSSDTTIDENYTSSLKEDKLKGGNAGMKLIIKRK</sequence>
<name>A0A8B6FUV1_MYTGA</name>
<dbReference type="PANTHER" id="PTHR23226">
    <property type="entry name" value="ZINC FINGER AND SCAN DOMAIN-CONTAINING"/>
    <property type="match status" value="1"/>
</dbReference>
<dbReference type="EMBL" id="UYJE01007464">
    <property type="protein sequence ID" value="VDI55094.1"/>
    <property type="molecule type" value="Genomic_DNA"/>
</dbReference>
<feature type="compositionally biased region" description="Basic and acidic residues" evidence="8">
    <location>
        <begin position="479"/>
        <end position="489"/>
    </location>
</feature>
<feature type="compositionally biased region" description="Acidic residues" evidence="8">
    <location>
        <begin position="438"/>
        <end position="451"/>
    </location>
</feature>
<reference evidence="10" key="1">
    <citation type="submission" date="2018-11" db="EMBL/GenBank/DDBJ databases">
        <authorList>
            <person name="Alioto T."/>
            <person name="Alioto T."/>
        </authorList>
    </citation>
    <scope>NUCLEOTIDE SEQUENCE</scope>
</reference>
<feature type="region of interest" description="Disordered" evidence="8">
    <location>
        <begin position="479"/>
        <end position="500"/>
    </location>
</feature>
<feature type="compositionally biased region" description="Basic residues" evidence="8">
    <location>
        <begin position="171"/>
        <end position="187"/>
    </location>
</feature>
<feature type="domain" description="C2H2-type" evidence="9">
    <location>
        <begin position="352"/>
        <end position="379"/>
    </location>
</feature>
<evidence type="ECO:0000256" key="6">
    <source>
        <dbReference type="ARBA" id="ARBA00023242"/>
    </source>
</evidence>
<protein>
    <recommendedName>
        <fullName evidence="9">C2H2-type domain-containing protein</fullName>
    </recommendedName>
</protein>
<dbReference type="InterPro" id="IPR013087">
    <property type="entry name" value="Znf_C2H2_type"/>
</dbReference>
<dbReference type="FunFam" id="3.30.160.60:FF:000446">
    <property type="entry name" value="Zinc finger protein"/>
    <property type="match status" value="1"/>
</dbReference>
<feature type="domain" description="C2H2-type" evidence="9">
    <location>
        <begin position="296"/>
        <end position="323"/>
    </location>
</feature>
<dbReference type="GO" id="GO:0005634">
    <property type="term" value="C:nucleus"/>
    <property type="evidence" value="ECO:0007669"/>
    <property type="project" value="UniProtKB-SubCell"/>
</dbReference>
<evidence type="ECO:0000313" key="10">
    <source>
        <dbReference type="EMBL" id="VDI55094.1"/>
    </source>
</evidence>
<keyword evidence="2" id="KW-0479">Metal-binding</keyword>
<dbReference type="GO" id="GO:0000978">
    <property type="term" value="F:RNA polymerase II cis-regulatory region sequence-specific DNA binding"/>
    <property type="evidence" value="ECO:0007669"/>
    <property type="project" value="TreeGrafter"/>
</dbReference>
<proteinExistence type="predicted"/>
<dbReference type="PANTHER" id="PTHR23226:SF416">
    <property type="entry name" value="FI01424P"/>
    <property type="match status" value="1"/>
</dbReference>
<dbReference type="GO" id="GO:0000981">
    <property type="term" value="F:DNA-binding transcription factor activity, RNA polymerase II-specific"/>
    <property type="evidence" value="ECO:0007669"/>
    <property type="project" value="TreeGrafter"/>
</dbReference>
<evidence type="ECO:0000256" key="2">
    <source>
        <dbReference type="ARBA" id="ARBA00022723"/>
    </source>
</evidence>
<keyword evidence="6" id="KW-0539">Nucleus</keyword>
<evidence type="ECO:0000256" key="3">
    <source>
        <dbReference type="ARBA" id="ARBA00022737"/>
    </source>
</evidence>
<dbReference type="Gene3D" id="3.30.160.60">
    <property type="entry name" value="Classic Zinc Finger"/>
    <property type="match status" value="2"/>
</dbReference>
<evidence type="ECO:0000259" key="9">
    <source>
        <dbReference type="PROSITE" id="PS50157"/>
    </source>
</evidence>
<dbReference type="Pfam" id="PF00096">
    <property type="entry name" value="zf-C2H2"/>
    <property type="match status" value="1"/>
</dbReference>
<evidence type="ECO:0000256" key="8">
    <source>
        <dbReference type="SAM" id="MobiDB-lite"/>
    </source>
</evidence>
<dbReference type="AlphaFoldDB" id="A0A8B6FUV1"/>